<dbReference type="PANTHER" id="PTHR23522:SF10">
    <property type="entry name" value="3-PHENYLPROPIONIC ACID TRANSPORTER-RELATED"/>
    <property type="match status" value="1"/>
</dbReference>
<dbReference type="PIRSF" id="PIRSF004925">
    <property type="entry name" value="HcaT"/>
    <property type="match status" value="1"/>
</dbReference>
<evidence type="ECO:0000256" key="6">
    <source>
        <dbReference type="ARBA" id="ARBA00022989"/>
    </source>
</evidence>
<evidence type="ECO:0000256" key="5">
    <source>
        <dbReference type="ARBA" id="ARBA00022692"/>
    </source>
</evidence>
<dbReference type="Proteomes" id="UP000242133">
    <property type="component" value="Unassembled WGS sequence"/>
</dbReference>
<feature type="transmembrane region" description="Helical" evidence="8">
    <location>
        <begin position="68"/>
        <end position="86"/>
    </location>
</feature>
<evidence type="ECO:0000256" key="3">
    <source>
        <dbReference type="ARBA" id="ARBA00022475"/>
    </source>
</evidence>
<comment type="subcellular location">
    <subcellularLocation>
        <location evidence="1">Cell inner membrane</location>
        <topology evidence="1">Multi-pass membrane protein</topology>
    </subcellularLocation>
</comment>
<organism evidence="10 11">
    <name type="scientific">Marinobacterium halophilum</name>
    <dbReference type="NCBI Taxonomy" id="267374"/>
    <lineage>
        <taxon>Bacteria</taxon>
        <taxon>Pseudomonadati</taxon>
        <taxon>Pseudomonadota</taxon>
        <taxon>Gammaproteobacteria</taxon>
        <taxon>Oceanospirillales</taxon>
        <taxon>Oceanospirillaceae</taxon>
        <taxon>Marinobacterium</taxon>
    </lineage>
</organism>
<feature type="transmembrane region" description="Helical" evidence="8">
    <location>
        <begin position="264"/>
        <end position="283"/>
    </location>
</feature>
<evidence type="ECO:0000313" key="10">
    <source>
        <dbReference type="EMBL" id="PSL14888.1"/>
    </source>
</evidence>
<dbReference type="InterPro" id="IPR024989">
    <property type="entry name" value="MFS_assoc_dom"/>
</dbReference>
<feature type="domain" description="Major facilitator superfamily (MFS) profile" evidence="9">
    <location>
        <begin position="199"/>
        <end position="384"/>
    </location>
</feature>
<evidence type="ECO:0000256" key="7">
    <source>
        <dbReference type="ARBA" id="ARBA00023136"/>
    </source>
</evidence>
<dbReference type="Pfam" id="PF12832">
    <property type="entry name" value="MFS_1_like"/>
    <property type="match status" value="1"/>
</dbReference>
<dbReference type="NCBIfam" id="NF037955">
    <property type="entry name" value="mfs"/>
    <property type="match status" value="1"/>
</dbReference>
<feature type="transmembrane region" description="Helical" evidence="8">
    <location>
        <begin position="354"/>
        <end position="375"/>
    </location>
</feature>
<evidence type="ECO:0000313" key="11">
    <source>
        <dbReference type="Proteomes" id="UP000242133"/>
    </source>
</evidence>
<dbReference type="RefSeq" id="WP_106591111.1">
    <property type="nucleotide sequence ID" value="NZ_PYGI01000006.1"/>
</dbReference>
<feature type="transmembrane region" description="Helical" evidence="8">
    <location>
        <begin position="131"/>
        <end position="149"/>
    </location>
</feature>
<dbReference type="OrthoDB" id="9150135at2"/>
<dbReference type="InterPro" id="IPR026032">
    <property type="entry name" value="HcaT-like"/>
</dbReference>
<dbReference type="PANTHER" id="PTHR23522">
    <property type="entry name" value="BLL5896 PROTEIN"/>
    <property type="match status" value="1"/>
</dbReference>
<evidence type="ECO:0000256" key="2">
    <source>
        <dbReference type="ARBA" id="ARBA00022448"/>
    </source>
</evidence>
<dbReference type="InterPro" id="IPR020846">
    <property type="entry name" value="MFS_dom"/>
</dbReference>
<keyword evidence="4" id="KW-0997">Cell inner membrane</keyword>
<keyword evidence="5 8" id="KW-0812">Transmembrane</keyword>
<dbReference type="PROSITE" id="PS50850">
    <property type="entry name" value="MFS"/>
    <property type="match status" value="1"/>
</dbReference>
<keyword evidence="7 8" id="KW-0472">Membrane</keyword>
<comment type="caution">
    <text evidence="10">The sequence shown here is derived from an EMBL/GenBank/DDBJ whole genome shotgun (WGS) entry which is preliminary data.</text>
</comment>
<proteinExistence type="predicted"/>
<keyword evidence="6 8" id="KW-1133">Transmembrane helix</keyword>
<feature type="transmembrane region" description="Helical" evidence="8">
    <location>
        <begin position="324"/>
        <end position="348"/>
    </location>
</feature>
<dbReference type="SUPFAM" id="SSF103473">
    <property type="entry name" value="MFS general substrate transporter"/>
    <property type="match status" value="1"/>
</dbReference>
<keyword evidence="11" id="KW-1185">Reference proteome</keyword>
<evidence type="ECO:0000256" key="4">
    <source>
        <dbReference type="ARBA" id="ARBA00022519"/>
    </source>
</evidence>
<dbReference type="AlphaFoldDB" id="A0A2P8EZK2"/>
<feature type="transmembrane region" description="Helical" evidence="8">
    <location>
        <begin position="38"/>
        <end position="56"/>
    </location>
</feature>
<dbReference type="GO" id="GO:0015528">
    <property type="term" value="F:lactose:proton symporter activity"/>
    <property type="evidence" value="ECO:0007669"/>
    <property type="project" value="TreeGrafter"/>
</dbReference>
<feature type="transmembrane region" description="Helical" evidence="8">
    <location>
        <begin position="200"/>
        <end position="221"/>
    </location>
</feature>
<dbReference type="Gene3D" id="1.20.1250.20">
    <property type="entry name" value="MFS general substrate transporter like domains"/>
    <property type="match status" value="2"/>
</dbReference>
<feature type="transmembrane region" description="Helical" evidence="8">
    <location>
        <begin position="155"/>
        <end position="174"/>
    </location>
</feature>
<keyword evidence="3" id="KW-1003">Cell membrane</keyword>
<accession>A0A2P8EZK2</accession>
<reference evidence="10 11" key="1">
    <citation type="submission" date="2018-03" db="EMBL/GenBank/DDBJ databases">
        <title>Genomic Encyclopedia of Archaeal and Bacterial Type Strains, Phase II (KMG-II): from individual species to whole genera.</title>
        <authorList>
            <person name="Goeker M."/>
        </authorList>
    </citation>
    <scope>NUCLEOTIDE SEQUENCE [LARGE SCALE GENOMIC DNA]</scope>
    <source>
        <strain evidence="10 11">DSM 17586</strain>
    </source>
</reference>
<evidence type="ECO:0000259" key="9">
    <source>
        <dbReference type="PROSITE" id="PS50850"/>
    </source>
</evidence>
<keyword evidence="2" id="KW-0813">Transport</keyword>
<dbReference type="EMBL" id="PYGI01000006">
    <property type="protein sequence ID" value="PSL14888.1"/>
    <property type="molecule type" value="Genomic_DNA"/>
</dbReference>
<dbReference type="GO" id="GO:0005886">
    <property type="term" value="C:plasma membrane"/>
    <property type="evidence" value="ECO:0007669"/>
    <property type="project" value="UniProtKB-SubCell"/>
</dbReference>
<feature type="transmembrane region" description="Helical" evidence="8">
    <location>
        <begin position="92"/>
        <end position="119"/>
    </location>
</feature>
<name>A0A2P8EZK2_9GAMM</name>
<feature type="transmembrane region" description="Helical" evidence="8">
    <location>
        <begin position="233"/>
        <end position="252"/>
    </location>
</feature>
<dbReference type="InterPro" id="IPR036259">
    <property type="entry name" value="MFS_trans_sf"/>
</dbReference>
<protein>
    <submittedName>
        <fullName evidence="10">PPP family 3-phenylpropionic acid transporter</fullName>
    </submittedName>
</protein>
<evidence type="ECO:0000256" key="1">
    <source>
        <dbReference type="ARBA" id="ARBA00004429"/>
    </source>
</evidence>
<evidence type="ECO:0000256" key="8">
    <source>
        <dbReference type="SAM" id="Phobius"/>
    </source>
</evidence>
<dbReference type="GO" id="GO:0030395">
    <property type="term" value="F:lactose binding"/>
    <property type="evidence" value="ECO:0007669"/>
    <property type="project" value="TreeGrafter"/>
</dbReference>
<feature type="transmembrane region" description="Helical" evidence="8">
    <location>
        <begin position="289"/>
        <end position="312"/>
    </location>
</feature>
<feature type="transmembrane region" description="Helical" evidence="8">
    <location>
        <begin position="7"/>
        <end position="26"/>
    </location>
</feature>
<gene>
    <name evidence="10" type="ORF">CLV44_10664</name>
</gene>
<sequence length="384" mass="42725">MPYTRLSGFYLFYFALLGALLPYWTLYLQSLSFDAATIGWLMGILHVSRVLAPNLWGWLADKTGQRVMIVRMGALASWVCFLAIFWQTDAIGIALVMALFSFFWNAVLPQFEVITLGYLGENSAQYSRIRLWGSVGFILAVVLIGWLLDWTSIEVLPFVVLGLMLLIWLNTLLIEREADRHSHASGQSGTIMPILRKPQVLVFFLVCFLVQFSHGPYYTFYSVLMQELGYQRGAIGLLWALGVAAEVVMFALMPRLLAHFSLRALLLFSVLMCVLRWSLTAWLPEQFWVMLFAQCLHAATFGSFHAVGIALVQHYFSPSTQGRGQALFSSVGFGAGGALGAVVTGQLWGSWGVLSFGVAAAVSVLAMLLALIWIFPGNVQQHRC</sequence>